<proteinExistence type="predicted"/>
<accession>A0ABW8P7Y0</accession>
<sequence>MFTAEIKSRIGEDISILIKPENYSYNFICECGDASDLTVKECQNTEAIFISHTHIDHFVNFDTILRHQIGIQRRVIICGPEGITNQVQSKIRAYQWNLIDENAIVYEVREIKNDKSIICSEIRPATWDILPLEQEIEYLYSNDKLYVEFEILDHKTASIAYLFKERDTVKIDIAKSNFKGGAWVNALKEAFSNQNQEALITIENQFFAAKELYHLLEIKKGDTLGIIMDHGANESNHSKIMERFENCNTVYIECFYKKEDQEQAQQNYHSYSAQSALIMKKCKVKKAIPVHFSRKYKEEDIQMILKEFNAVYAEN</sequence>
<evidence type="ECO:0000313" key="1">
    <source>
        <dbReference type="EMBL" id="MFK7000370.1"/>
    </source>
</evidence>
<dbReference type="PANTHER" id="PTHR46018">
    <property type="entry name" value="ZINC PHOSPHODIESTERASE ELAC PROTEIN 1"/>
    <property type="match status" value="1"/>
</dbReference>
<keyword evidence="2" id="KW-1185">Reference proteome</keyword>
<reference evidence="1 2" key="1">
    <citation type="submission" date="2024-02" db="EMBL/GenBank/DDBJ databases">
        <title>Comparative Genomic Analysis of Flavobacterium Species Causing Columnaris Disease of Freshwater Fish in Thailand: Insights into Virulence and Resistance Mechanisms.</title>
        <authorList>
            <person name="Nguyen D."/>
            <person name="Chokmangmeepisarn P."/>
            <person name="Khianchaikhan K."/>
            <person name="Morishita M."/>
            <person name="Bunnoy A."/>
            <person name="Rodkhum C."/>
        </authorList>
    </citation>
    <scope>NUCLEOTIDE SEQUENCE [LARGE SCALE GENOMIC DNA]</scope>
    <source>
        <strain evidence="1 2">CNRT2201</strain>
    </source>
</reference>
<dbReference type="Gene3D" id="3.60.15.10">
    <property type="entry name" value="Ribonuclease Z/Hydroxyacylglutathione hydrolase-like"/>
    <property type="match status" value="1"/>
</dbReference>
<dbReference type="InterPro" id="IPR036866">
    <property type="entry name" value="RibonucZ/Hydroxyglut_hydro"/>
</dbReference>
<comment type="caution">
    <text evidence="1">The sequence shown here is derived from an EMBL/GenBank/DDBJ whole genome shotgun (WGS) entry which is preliminary data.</text>
</comment>
<gene>
    <name evidence="1" type="ORF">V3I07_05600</name>
</gene>
<dbReference type="Proteomes" id="UP001621706">
    <property type="component" value="Unassembled WGS sequence"/>
</dbReference>
<protein>
    <submittedName>
        <fullName evidence="1">Peptidase</fullName>
    </submittedName>
</protein>
<dbReference type="SUPFAM" id="SSF56281">
    <property type="entry name" value="Metallo-hydrolase/oxidoreductase"/>
    <property type="match status" value="1"/>
</dbReference>
<organism evidence="1 2">
    <name type="scientific">Flavobacterium oreochromis</name>
    <dbReference type="NCBI Taxonomy" id="2906078"/>
    <lineage>
        <taxon>Bacteria</taxon>
        <taxon>Pseudomonadati</taxon>
        <taxon>Bacteroidota</taxon>
        <taxon>Flavobacteriia</taxon>
        <taxon>Flavobacteriales</taxon>
        <taxon>Flavobacteriaceae</taxon>
        <taxon>Flavobacterium</taxon>
    </lineage>
</organism>
<evidence type="ECO:0000313" key="2">
    <source>
        <dbReference type="Proteomes" id="UP001621706"/>
    </source>
</evidence>
<dbReference type="EMBL" id="JAZGZP010000007">
    <property type="protein sequence ID" value="MFK7000370.1"/>
    <property type="molecule type" value="Genomic_DNA"/>
</dbReference>
<dbReference type="RefSeq" id="WP_088399080.1">
    <property type="nucleotide sequence ID" value="NZ_JAZGZP010000007.1"/>
</dbReference>
<dbReference type="PANTHER" id="PTHR46018:SF2">
    <property type="entry name" value="ZINC PHOSPHODIESTERASE ELAC PROTEIN 1"/>
    <property type="match status" value="1"/>
</dbReference>
<name>A0ABW8P7Y0_9FLAO</name>